<dbReference type="Pfam" id="PF20454">
    <property type="entry name" value="GpA_nuclease"/>
    <property type="match status" value="1"/>
</dbReference>
<feature type="compositionally biased region" description="Basic and acidic residues" evidence="1">
    <location>
        <begin position="604"/>
        <end position="622"/>
    </location>
</feature>
<dbReference type="InterPro" id="IPR027417">
    <property type="entry name" value="P-loop_NTPase"/>
</dbReference>
<dbReference type="GO" id="GO:0004519">
    <property type="term" value="F:endonuclease activity"/>
    <property type="evidence" value="ECO:0007669"/>
    <property type="project" value="InterPro"/>
</dbReference>
<evidence type="ECO:0000313" key="4">
    <source>
        <dbReference type="EMBL" id="CAB4151188.1"/>
    </source>
</evidence>
<name>A0A6J5MX42_9CAUD</name>
<dbReference type="EMBL" id="LR796563">
    <property type="protein sequence ID" value="CAB4151188.1"/>
    <property type="molecule type" value="Genomic_DNA"/>
</dbReference>
<gene>
    <name evidence="4" type="ORF">UFOVP583_5</name>
</gene>
<organism evidence="4">
    <name type="scientific">uncultured Caudovirales phage</name>
    <dbReference type="NCBI Taxonomy" id="2100421"/>
    <lineage>
        <taxon>Viruses</taxon>
        <taxon>Duplodnaviria</taxon>
        <taxon>Heunggongvirae</taxon>
        <taxon>Uroviricota</taxon>
        <taxon>Caudoviricetes</taxon>
        <taxon>Peduoviridae</taxon>
        <taxon>Maltschvirus</taxon>
        <taxon>Maltschvirus maltsch</taxon>
    </lineage>
</organism>
<accession>A0A6J5MX42</accession>
<dbReference type="InterPro" id="IPR046453">
    <property type="entry name" value="GpA_ATPase"/>
</dbReference>
<dbReference type="InterPro" id="IPR046454">
    <property type="entry name" value="GpA_endonuclease"/>
</dbReference>
<evidence type="ECO:0000256" key="1">
    <source>
        <dbReference type="SAM" id="MobiDB-lite"/>
    </source>
</evidence>
<feature type="domain" description="Terminase large subunit GpA endonuclease" evidence="3">
    <location>
        <begin position="300"/>
        <end position="592"/>
    </location>
</feature>
<proteinExistence type="predicted"/>
<dbReference type="GO" id="GO:0016887">
    <property type="term" value="F:ATP hydrolysis activity"/>
    <property type="evidence" value="ECO:0007669"/>
    <property type="project" value="InterPro"/>
</dbReference>
<feature type="region of interest" description="Disordered" evidence="1">
    <location>
        <begin position="599"/>
        <end position="622"/>
    </location>
</feature>
<feature type="domain" description="Phage terminase large subunit GpA ATPase" evidence="2">
    <location>
        <begin position="41"/>
        <end position="274"/>
    </location>
</feature>
<evidence type="ECO:0000259" key="3">
    <source>
        <dbReference type="Pfam" id="PF20454"/>
    </source>
</evidence>
<dbReference type="Pfam" id="PF05876">
    <property type="entry name" value="GpA_ATPase"/>
    <property type="match status" value="1"/>
</dbReference>
<protein>
    <submittedName>
        <fullName evidence="4">Bacteriophage lambda, GpA</fullName>
    </submittedName>
</protein>
<reference evidence="4" key="1">
    <citation type="submission" date="2020-04" db="EMBL/GenBank/DDBJ databases">
        <authorList>
            <person name="Chiriac C."/>
            <person name="Salcher M."/>
            <person name="Ghai R."/>
            <person name="Kavagutti S V."/>
        </authorList>
    </citation>
    <scope>NUCLEOTIDE SEQUENCE</scope>
</reference>
<evidence type="ECO:0000259" key="2">
    <source>
        <dbReference type="Pfam" id="PF05876"/>
    </source>
</evidence>
<dbReference type="Gene3D" id="3.40.50.300">
    <property type="entry name" value="P-loop containing nucleotide triphosphate hydrolases"/>
    <property type="match status" value="1"/>
</dbReference>
<sequence>MIIDPQTVDTFEAHIRAMMTPDPEGDIVQWLEANVREVPGSPQPGPFRVESTPFLAPILRALTDPEITTVVVLGAVQMGKSSLLELWSTFIPARSPGPTLLLQDVDDNAQDWQKDRLRPMWEATPATLSKMEDSERNQWKKTRFERNTVWVLGANNKKNLQRRSIRFLGGDEVWLWPKGHLNEALARRTAFIWQGKSLLVSQGGVEGDDITDLWNQSDRREWTFKCTQCGTRQAFEWEQLIYPEDAREPNGWNLDKVKAGCTYECKSCKHRFRDSFEVRAELNASGEYIPMNQNAPKGVVGFHWNSLCAQWGLDWGKLAEMAIRAKQAFEEHGDDVARREFKQKRLALSWSDDPDDGSGEVMPQGYKMLDEWDAEAFMVDSKLAEPPFKDEYKKAKQFAKLRFMAVDVQRKGFYWIVRAWALDGKSRMVQWGYCETEDQLREAQRKLEVADFFVFVDSGDGPNTDTVYRMCAKYAWNATKGSGQNEFPWRIQTPYGIKVAYRPYARAKVIQVGQTSCKLYLFSNLYFKDSMSRLRRAGHHTYPEDAGDEYRKQMQSEHRTRQANGQAIWLPIGERANHLWDAEVMGMLPALMAKLIGRGKNRHGKPEDRKPDEKQTAEEETA</sequence>